<protein>
    <recommendedName>
        <fullName evidence="2">Galectin</fullName>
    </recommendedName>
</protein>
<keyword evidence="5" id="KW-1185">Reference proteome</keyword>
<sequence>MNIWKGKVLSEVPFGHVLIVKGKIKPNPNKICLDLAETSTEKDSSGVVLLKIEANFRENQIIRSMYHPGKGWSQEEISKNWKKETPKNPLVPGQSFIFRIAVLQKCFEIYVNDQLYGTFEHLECPNKIKYVIATGDFEKITQFHHRCLFPLIFPKSDLMQKEKEVFQSDVPKKYEMGTIVVLEGICRGPQNSEFSINFLCNETSKIFLKFLVQFERKTVIRTSQREQYKFNVEDEETCGEFPFKRGKAFRIAFGWGEKAVMIAVNGRFFTYFNFPFTPFAISTIKCCTNEVADFAVNGLEYHSDTSLLTRVEQLSMF</sequence>
<dbReference type="OrthoDB" id="6251307at2759"/>
<evidence type="ECO:0000256" key="1">
    <source>
        <dbReference type="ARBA" id="ARBA00022734"/>
    </source>
</evidence>
<gene>
    <name evidence="4" type="ORF">HERILL_LOCUS8270</name>
</gene>
<evidence type="ECO:0000256" key="2">
    <source>
        <dbReference type="RuleBase" id="RU102079"/>
    </source>
</evidence>
<dbReference type="InterPro" id="IPR013320">
    <property type="entry name" value="ConA-like_dom_sf"/>
</dbReference>
<dbReference type="SMART" id="SM00908">
    <property type="entry name" value="Gal-bind_lectin"/>
    <property type="match status" value="2"/>
</dbReference>
<dbReference type="InterPro" id="IPR044156">
    <property type="entry name" value="Galectin-like"/>
</dbReference>
<evidence type="ECO:0000313" key="4">
    <source>
        <dbReference type="EMBL" id="CAD7085426.1"/>
    </source>
</evidence>
<feature type="domain" description="Galectin" evidence="3">
    <location>
        <begin position="166"/>
        <end position="302"/>
    </location>
</feature>
<keyword evidence="1 2" id="KW-0430">Lectin</keyword>
<dbReference type="PANTHER" id="PTHR11346:SF147">
    <property type="entry name" value="GALECTIN"/>
    <property type="match status" value="1"/>
</dbReference>
<name>A0A7R8YV56_HERIL</name>
<organism evidence="4 5">
    <name type="scientific">Hermetia illucens</name>
    <name type="common">Black soldier fly</name>
    <dbReference type="NCBI Taxonomy" id="343691"/>
    <lineage>
        <taxon>Eukaryota</taxon>
        <taxon>Metazoa</taxon>
        <taxon>Ecdysozoa</taxon>
        <taxon>Arthropoda</taxon>
        <taxon>Hexapoda</taxon>
        <taxon>Insecta</taxon>
        <taxon>Pterygota</taxon>
        <taxon>Neoptera</taxon>
        <taxon>Endopterygota</taxon>
        <taxon>Diptera</taxon>
        <taxon>Brachycera</taxon>
        <taxon>Stratiomyomorpha</taxon>
        <taxon>Stratiomyidae</taxon>
        <taxon>Hermetiinae</taxon>
        <taxon>Hermetia</taxon>
    </lineage>
</organism>
<proteinExistence type="predicted"/>
<evidence type="ECO:0000259" key="3">
    <source>
        <dbReference type="PROSITE" id="PS51304"/>
    </source>
</evidence>
<dbReference type="InterPro" id="IPR001079">
    <property type="entry name" value="Galectin_CRD"/>
</dbReference>
<dbReference type="SUPFAM" id="SSF49899">
    <property type="entry name" value="Concanavalin A-like lectins/glucanases"/>
    <property type="match status" value="2"/>
</dbReference>
<dbReference type="Pfam" id="PF00337">
    <property type="entry name" value="Gal-bind_lectin"/>
    <property type="match status" value="2"/>
</dbReference>
<dbReference type="PANTHER" id="PTHR11346">
    <property type="entry name" value="GALECTIN"/>
    <property type="match status" value="1"/>
</dbReference>
<accession>A0A7R8YV56</accession>
<dbReference type="Gene3D" id="2.60.120.200">
    <property type="match status" value="2"/>
</dbReference>
<reference evidence="4 5" key="1">
    <citation type="submission" date="2020-11" db="EMBL/GenBank/DDBJ databases">
        <authorList>
            <person name="Wallbank WR R."/>
            <person name="Pardo Diaz C."/>
            <person name="Kozak K."/>
            <person name="Martin S."/>
            <person name="Jiggins C."/>
            <person name="Moest M."/>
            <person name="Warren A I."/>
            <person name="Generalovic N T."/>
            <person name="Byers J.R.P. K."/>
            <person name="Montejo-Kovacevich G."/>
            <person name="Yen C E."/>
        </authorList>
    </citation>
    <scope>NUCLEOTIDE SEQUENCE [LARGE SCALE GENOMIC DNA]</scope>
</reference>
<dbReference type="Proteomes" id="UP000594454">
    <property type="component" value="Chromosome 3"/>
</dbReference>
<evidence type="ECO:0000313" key="5">
    <source>
        <dbReference type="Proteomes" id="UP000594454"/>
    </source>
</evidence>
<dbReference type="InParanoid" id="A0A7R8YV56"/>
<dbReference type="CDD" id="cd00070">
    <property type="entry name" value="GLECT"/>
    <property type="match status" value="1"/>
</dbReference>
<dbReference type="AlphaFoldDB" id="A0A7R8YV56"/>
<feature type="domain" description="Galectin" evidence="3">
    <location>
        <begin position="4"/>
        <end position="146"/>
    </location>
</feature>
<dbReference type="EMBL" id="LR899011">
    <property type="protein sequence ID" value="CAD7085426.1"/>
    <property type="molecule type" value="Genomic_DNA"/>
</dbReference>
<dbReference type="SMART" id="SM00276">
    <property type="entry name" value="GLECT"/>
    <property type="match status" value="2"/>
</dbReference>
<dbReference type="PROSITE" id="PS51304">
    <property type="entry name" value="GALECTIN"/>
    <property type="match status" value="2"/>
</dbReference>
<dbReference type="GO" id="GO:0030246">
    <property type="term" value="F:carbohydrate binding"/>
    <property type="evidence" value="ECO:0007669"/>
    <property type="project" value="UniProtKB-UniRule"/>
</dbReference>